<evidence type="ECO:0000259" key="1">
    <source>
        <dbReference type="PROSITE" id="PS50181"/>
    </source>
</evidence>
<dbReference type="STRING" id="180498.A0A067KPQ9"/>
<proteinExistence type="predicted"/>
<dbReference type="InterPro" id="IPR050796">
    <property type="entry name" value="SCF_F-box_component"/>
</dbReference>
<dbReference type="AlphaFoldDB" id="A0A067KPQ9"/>
<protein>
    <recommendedName>
        <fullName evidence="1">F-box domain-containing protein</fullName>
    </recommendedName>
</protein>
<dbReference type="SUPFAM" id="SSF50965">
    <property type="entry name" value="Galactose oxidase, central domain"/>
    <property type="match status" value="1"/>
</dbReference>
<name>A0A067KPQ9_JATCU</name>
<dbReference type="CDD" id="cd22157">
    <property type="entry name" value="F-box_AtFBW1-like"/>
    <property type="match status" value="1"/>
</dbReference>
<dbReference type="PANTHER" id="PTHR31672:SF13">
    <property type="entry name" value="F-BOX PROTEIN CPR30-LIKE"/>
    <property type="match status" value="1"/>
</dbReference>
<reference evidence="2 3" key="1">
    <citation type="journal article" date="2014" name="PLoS ONE">
        <title>Global Analysis of Gene Expression Profiles in Physic Nut (Jatropha curcas L.) Seedlings Exposed to Salt Stress.</title>
        <authorList>
            <person name="Zhang L."/>
            <person name="Zhang C."/>
            <person name="Wu P."/>
            <person name="Chen Y."/>
            <person name="Li M."/>
            <person name="Jiang H."/>
            <person name="Wu G."/>
        </authorList>
    </citation>
    <scope>NUCLEOTIDE SEQUENCE [LARGE SCALE GENOMIC DNA]</scope>
    <source>
        <strain evidence="3">cv. GZQX0401</strain>
        <tissue evidence="2">Young leaves</tissue>
    </source>
</reference>
<evidence type="ECO:0000313" key="2">
    <source>
        <dbReference type="EMBL" id="KDP37008.1"/>
    </source>
</evidence>
<dbReference type="SUPFAM" id="SSF81383">
    <property type="entry name" value="F-box domain"/>
    <property type="match status" value="1"/>
</dbReference>
<organism evidence="2 3">
    <name type="scientific">Jatropha curcas</name>
    <name type="common">Barbados nut</name>
    <dbReference type="NCBI Taxonomy" id="180498"/>
    <lineage>
        <taxon>Eukaryota</taxon>
        <taxon>Viridiplantae</taxon>
        <taxon>Streptophyta</taxon>
        <taxon>Embryophyta</taxon>
        <taxon>Tracheophyta</taxon>
        <taxon>Spermatophyta</taxon>
        <taxon>Magnoliopsida</taxon>
        <taxon>eudicotyledons</taxon>
        <taxon>Gunneridae</taxon>
        <taxon>Pentapetalae</taxon>
        <taxon>rosids</taxon>
        <taxon>fabids</taxon>
        <taxon>Malpighiales</taxon>
        <taxon>Euphorbiaceae</taxon>
        <taxon>Crotonoideae</taxon>
        <taxon>Jatropheae</taxon>
        <taxon>Jatropha</taxon>
    </lineage>
</organism>
<dbReference type="KEGG" id="jcu:105634778"/>
<accession>A0A067KPQ9</accession>
<sequence>MEKAKIKKAGLLLDIPYDVLYDILLRLPVSSLIRFKAVNRYWHSLISSHGFAVEHFNIQANRVRPSPRRYGVIHVSSILQQQLPRLSLYMHRRIEEEEDSETALVEAVGVRNTLELLEDYKSTHDTRVFGSCNGLLLIGHDNVPKCFVLWNPLTGQEKRLPLNHFSDFPMNFMAGLGYDSSSDNFKVVVGVFDGDTRLTKVAVYNLKTNSWATVENTETRYEFSSNKPGITLTNGAPHWMLRHGDTGGLVNILVYFDLVEENFKELPLPDALVSRKNIFLSSCKGFLCVGGYSYVSSKSYTIWIMNEYGVKESWTILMEIPDIRPCYQILTFQHLMSLRIPKKSKALILLDWNSVAKYSSLGSKGTAVSFSGDQEGLMVAAFVESLISPNSFG</sequence>
<dbReference type="NCBIfam" id="TIGR01640">
    <property type="entry name" value="F_box_assoc_1"/>
    <property type="match status" value="1"/>
</dbReference>
<keyword evidence="3" id="KW-1185">Reference proteome</keyword>
<evidence type="ECO:0000313" key="3">
    <source>
        <dbReference type="Proteomes" id="UP000027138"/>
    </source>
</evidence>
<dbReference type="InterPro" id="IPR011043">
    <property type="entry name" value="Gal_Oxase/kelch_b-propeller"/>
</dbReference>
<gene>
    <name evidence="2" type="ORF">JCGZ_06064</name>
</gene>
<dbReference type="EMBL" id="KK914415">
    <property type="protein sequence ID" value="KDP37008.1"/>
    <property type="molecule type" value="Genomic_DNA"/>
</dbReference>
<dbReference type="Gene3D" id="1.20.1280.50">
    <property type="match status" value="1"/>
</dbReference>
<dbReference type="SMART" id="SM00256">
    <property type="entry name" value="FBOX"/>
    <property type="match status" value="1"/>
</dbReference>
<dbReference type="Pfam" id="PF07734">
    <property type="entry name" value="FBA_1"/>
    <property type="match status" value="1"/>
</dbReference>
<dbReference type="InterPro" id="IPR001810">
    <property type="entry name" value="F-box_dom"/>
</dbReference>
<dbReference type="OrthoDB" id="845536at2759"/>
<dbReference type="InterPro" id="IPR006527">
    <property type="entry name" value="F-box-assoc_dom_typ1"/>
</dbReference>
<dbReference type="InterPro" id="IPR017451">
    <property type="entry name" value="F-box-assoc_interact_dom"/>
</dbReference>
<dbReference type="Proteomes" id="UP000027138">
    <property type="component" value="Unassembled WGS sequence"/>
</dbReference>
<feature type="domain" description="F-box" evidence="1">
    <location>
        <begin position="9"/>
        <end position="56"/>
    </location>
</feature>
<dbReference type="PANTHER" id="PTHR31672">
    <property type="entry name" value="BNACNNG10540D PROTEIN"/>
    <property type="match status" value="1"/>
</dbReference>
<dbReference type="PROSITE" id="PS50181">
    <property type="entry name" value="FBOX"/>
    <property type="match status" value="1"/>
</dbReference>
<dbReference type="InterPro" id="IPR036047">
    <property type="entry name" value="F-box-like_dom_sf"/>
</dbReference>
<dbReference type="Pfam" id="PF00646">
    <property type="entry name" value="F-box"/>
    <property type="match status" value="1"/>
</dbReference>